<accession>S2DLK2</accession>
<dbReference type="Pfam" id="PF14054">
    <property type="entry name" value="DUF4249"/>
    <property type="match status" value="1"/>
</dbReference>
<proteinExistence type="predicted"/>
<comment type="caution">
    <text evidence="1">The sequence shown here is derived from an EMBL/GenBank/DDBJ whole genome shotgun (WGS) entry which is preliminary data.</text>
</comment>
<evidence type="ECO:0008006" key="3">
    <source>
        <dbReference type="Google" id="ProtNLM"/>
    </source>
</evidence>
<protein>
    <recommendedName>
        <fullName evidence="3">DUF4249 domain-containing protein</fullName>
    </recommendedName>
</protein>
<dbReference type="eggNOG" id="ENOG502ZBHJ">
    <property type="taxonomic scope" value="Bacteria"/>
</dbReference>
<dbReference type="RefSeq" id="WP_009035616.1">
    <property type="nucleotide sequence ID" value="NZ_ALWO02000025.1"/>
</dbReference>
<dbReference type="Proteomes" id="UP000006073">
    <property type="component" value="Unassembled WGS sequence"/>
</dbReference>
<dbReference type="InterPro" id="IPR025345">
    <property type="entry name" value="DUF4249"/>
</dbReference>
<dbReference type="AlphaFoldDB" id="S2DLK2"/>
<reference evidence="1 2" key="1">
    <citation type="journal article" date="2013" name="Genome Announc.">
        <title>Draft Genome Sequence of Indibacter alkaliphilus Strain LW1T, Isolated from Lonar Lake, a Haloalkaline Lake in the Buldana District of Maharashtra, India.</title>
        <authorList>
            <person name="Singh A."/>
            <person name="Kumar Jangir P."/>
            <person name="Sharma R."/>
            <person name="Singh A."/>
            <person name="Kumar Pinnaka A."/>
            <person name="Shivaji S."/>
        </authorList>
    </citation>
    <scope>NUCLEOTIDE SEQUENCE [LARGE SCALE GENOMIC DNA]</scope>
    <source>
        <strain evidence="2">CCUG 57479 / KCTC 22604 / LW1</strain>
    </source>
</reference>
<organism evidence="1 2">
    <name type="scientific">Indibacter alkaliphilus (strain CCUG 57479 / KCTC 22604 / LW1)</name>
    <dbReference type="NCBI Taxonomy" id="1189612"/>
    <lineage>
        <taxon>Bacteria</taxon>
        <taxon>Pseudomonadati</taxon>
        <taxon>Bacteroidota</taxon>
        <taxon>Cytophagia</taxon>
        <taxon>Cytophagales</taxon>
        <taxon>Cyclobacteriaceae</taxon>
    </lineage>
</organism>
<gene>
    <name evidence="1" type="ORF">A33Q_1562</name>
</gene>
<dbReference type="OrthoDB" id="922982at2"/>
<dbReference type="EMBL" id="ALWO02000025">
    <property type="protein sequence ID" value="EOZ98055.1"/>
    <property type="molecule type" value="Genomic_DNA"/>
</dbReference>
<evidence type="ECO:0000313" key="1">
    <source>
        <dbReference type="EMBL" id="EOZ98055.1"/>
    </source>
</evidence>
<evidence type="ECO:0000313" key="2">
    <source>
        <dbReference type="Proteomes" id="UP000006073"/>
    </source>
</evidence>
<keyword evidence="2" id="KW-1185">Reference proteome</keyword>
<sequence length="365" mass="41559">MIRLIRNLLLSNPAKTVFKKLLYFFLLGFTSCIDPFRVDVDEGSSILSMEGYITTAPGPHQIKLTRTATYGDVFRDFIRPETQANVAIRENETGLVVFLNETQRGVYETPQDFSAKFGHRYSLLITTSEGKEYTSFPSLVNDVPQLDSLSYLTITIPTRDRLNPRSGIQLIAHFQDPPDELNYYFWNIKNPISTVETFPEFYRPPRSLPTDPYQPKDCCKYCNIPGYSVSRALFLADDVNFNGLPTSQIAGYVEDDGFRLSFKYRFLFEQLAISSETFRYLNLINQQMTLSGGVFDLPPANIRGNIVNISNPDETVLGHFFAAGVSSKQVTLEGAKLNLLQIQRAFNDDCRELPNSVESEDWFQY</sequence>
<dbReference type="STRING" id="1189612.A33Q_1562"/>
<dbReference type="PROSITE" id="PS51257">
    <property type="entry name" value="PROKAR_LIPOPROTEIN"/>
    <property type="match status" value="1"/>
</dbReference>
<name>S2DLK2_INDAL</name>